<dbReference type="PANTHER" id="PTHR19860:SF18">
    <property type="entry name" value="DUF4062 DOMAIN-CONTAINING PROTEIN"/>
    <property type="match status" value="1"/>
</dbReference>
<dbReference type="InterPro" id="IPR027417">
    <property type="entry name" value="P-loop_NTPase"/>
</dbReference>
<dbReference type="RefSeq" id="NP_001003910.2">
    <property type="nucleotide sequence ID" value="NM_001003910.2"/>
</dbReference>
<dbReference type="OMA" id="QIHPNTI"/>
<dbReference type="GeneTree" id="ENSGT00530000064216"/>
<evidence type="ECO:0000313" key="5">
    <source>
        <dbReference type="Proteomes" id="UP000000589"/>
    </source>
</evidence>
<gene>
    <name evidence="3 4" type="primary">Ttc41</name>
    <name evidence="4" type="synonym">BC030307</name>
</gene>
<dbReference type="MGI" id="MGI:2387653">
    <property type="gene designation" value="Ttc41"/>
</dbReference>
<proteinExistence type="predicted"/>
<evidence type="ECO:0000313" key="4">
    <source>
        <dbReference type="MGI" id="MGI:2387653"/>
    </source>
</evidence>
<accession>F8VPV8</accession>
<dbReference type="Gene3D" id="3.40.50.300">
    <property type="entry name" value="P-loop containing nucleotide triphosphate hydrolases"/>
    <property type="match status" value="1"/>
</dbReference>
<evidence type="ECO:0000256" key="1">
    <source>
        <dbReference type="ARBA" id="ARBA00022737"/>
    </source>
</evidence>
<dbReference type="Pfam" id="PF05729">
    <property type="entry name" value="NACHT"/>
    <property type="match status" value="1"/>
</dbReference>
<reference evidence="3" key="4">
    <citation type="submission" date="2025-09" db="UniProtKB">
        <authorList>
            <consortium name="Ensembl"/>
        </authorList>
    </citation>
    <scope>IDENTIFICATION</scope>
    <source>
        <strain evidence="3">C57BL/6J</strain>
    </source>
</reference>
<evidence type="ECO:0000259" key="2">
    <source>
        <dbReference type="Pfam" id="PF05729"/>
    </source>
</evidence>
<dbReference type="PANTHER" id="PTHR19860">
    <property type="entry name" value="DDB1- AND CUL4-ASSOCIATED FACTOR 12-RELATED"/>
    <property type="match status" value="1"/>
</dbReference>
<keyword evidence="1" id="KW-0677">Repeat</keyword>
<dbReference type="Proteomes" id="UP000000589">
    <property type="component" value="Chromosome 10"/>
</dbReference>
<dbReference type="SUPFAM" id="SSF52540">
    <property type="entry name" value="P-loop containing nucleoside triphosphate hydrolases"/>
    <property type="match status" value="1"/>
</dbReference>
<dbReference type="InterPro" id="IPR011990">
    <property type="entry name" value="TPR-like_helical_dom_sf"/>
</dbReference>
<organism evidence="3 5">
    <name type="scientific">Mus musculus</name>
    <name type="common">Mouse</name>
    <dbReference type="NCBI Taxonomy" id="10090"/>
    <lineage>
        <taxon>Eukaryota</taxon>
        <taxon>Metazoa</taxon>
        <taxon>Chordata</taxon>
        <taxon>Craniata</taxon>
        <taxon>Vertebrata</taxon>
        <taxon>Euteleostomi</taxon>
        <taxon>Mammalia</taxon>
        <taxon>Eutheria</taxon>
        <taxon>Euarchontoglires</taxon>
        <taxon>Glires</taxon>
        <taxon>Rodentia</taxon>
        <taxon>Myomorpha</taxon>
        <taxon>Muroidea</taxon>
        <taxon>Muridae</taxon>
        <taxon>Murinae</taxon>
        <taxon>Mus</taxon>
        <taxon>Mus</taxon>
    </lineage>
</organism>
<dbReference type="RefSeq" id="XP_006513059.1">
    <property type="nucleotide sequence ID" value="XM_006512996.4"/>
</dbReference>
<dbReference type="BioGRID-ORCS" id="103220">
    <property type="hits" value="5 hits in 77 CRISPR screens"/>
</dbReference>
<dbReference type="PhylomeDB" id="F8VPV8"/>
<dbReference type="Gene3D" id="1.25.40.10">
    <property type="entry name" value="Tetratricopeptide repeat domain"/>
    <property type="match status" value="1"/>
</dbReference>
<dbReference type="VEuPathDB" id="HostDB:ENSMUSG00000044937"/>
<dbReference type="SMR" id="F8VPV8"/>
<dbReference type="ProteomicsDB" id="309822"/>
<dbReference type="HOGENOM" id="CLU_260771_0_0_1"/>
<reference evidence="3" key="3">
    <citation type="submission" date="2025-08" db="UniProtKB">
        <authorList>
            <consortium name="Ensembl"/>
        </authorList>
    </citation>
    <scope>IDENTIFICATION</scope>
    <source>
        <strain evidence="3">C57BL/6J</strain>
    </source>
</reference>
<dbReference type="RefSeq" id="XP_006513062.1">
    <property type="nucleotide sequence ID" value="XM_006512999.4"/>
</dbReference>
<dbReference type="InterPro" id="IPR007111">
    <property type="entry name" value="NACHT_NTPase"/>
</dbReference>
<dbReference type="GeneID" id="103220"/>
<dbReference type="InterPro" id="IPR051191">
    <property type="entry name" value="DCAF12"/>
</dbReference>
<feature type="domain" description="NACHT" evidence="2">
    <location>
        <begin position="338"/>
        <end position="512"/>
    </location>
</feature>
<name>F8VPV8_MOUSE</name>
<dbReference type="Bgee" id="ENSMUSG00000044937">
    <property type="expression patterns" value="Expressed in spermatid and 106 other cell types or tissues"/>
</dbReference>
<dbReference type="ExpressionAtlas" id="F8VPV8">
    <property type="expression patterns" value="baseline and differential"/>
</dbReference>
<dbReference type="DNASU" id="103220"/>
<dbReference type="KEGG" id="mmu:103220"/>
<dbReference type="RefSeq" id="XP_006513058.1">
    <property type="nucleotide sequence ID" value="XM_006512995.4"/>
</dbReference>
<dbReference type="OrthoDB" id="2325716at2759"/>
<reference evidence="3 5" key="1">
    <citation type="journal article" date="2009" name="PLoS Biol.">
        <title>Lineage-specific biology revealed by a finished genome assembly of the mouse.</title>
        <authorList>
            <consortium name="Mouse Genome Sequencing Consortium"/>
            <person name="Church D.M."/>
            <person name="Goodstadt L."/>
            <person name="Hillier L.W."/>
            <person name="Zody M.C."/>
            <person name="Goldstein S."/>
            <person name="She X."/>
            <person name="Bult C.J."/>
            <person name="Agarwala R."/>
            <person name="Cherry J.L."/>
            <person name="DiCuccio M."/>
            <person name="Hlavina W."/>
            <person name="Kapustin Y."/>
            <person name="Meric P."/>
            <person name="Maglott D."/>
            <person name="Birtle Z."/>
            <person name="Marques A.C."/>
            <person name="Graves T."/>
            <person name="Zhou S."/>
            <person name="Teague B."/>
            <person name="Potamousis K."/>
            <person name="Churas C."/>
            <person name="Place M."/>
            <person name="Herschleb J."/>
            <person name="Runnheim R."/>
            <person name="Forrest D."/>
            <person name="Amos-Landgraf J."/>
            <person name="Schwartz D.C."/>
            <person name="Cheng Z."/>
            <person name="Lindblad-Toh K."/>
            <person name="Eichler E.E."/>
            <person name="Ponting C.P."/>
        </authorList>
    </citation>
    <scope>NUCLEOTIDE SEQUENCE [LARGE SCALE GENOMIC DNA]</scope>
    <source>
        <strain evidence="3 5">C57BL/6J</strain>
    </source>
</reference>
<dbReference type="RefSeq" id="XP_006513061.1">
    <property type="nucleotide sequence ID" value="XM_006512998.4"/>
</dbReference>
<reference evidence="3 5" key="2">
    <citation type="journal article" date="2011" name="PLoS Biol.">
        <title>Modernizing reference genome assemblies.</title>
        <authorList>
            <person name="Church D.M."/>
            <person name="Schneider V.A."/>
            <person name="Graves T."/>
            <person name="Auger K."/>
            <person name="Cunningham F."/>
            <person name="Bouk N."/>
            <person name="Chen H.C."/>
            <person name="Agarwala R."/>
            <person name="McLaren W.M."/>
            <person name="Ritchie G.R."/>
            <person name="Albracht D."/>
            <person name="Kremitzki M."/>
            <person name="Rock S."/>
            <person name="Kotkiewicz H."/>
            <person name="Kremitzki C."/>
            <person name="Wollam A."/>
            <person name="Trani L."/>
            <person name="Fulton L."/>
            <person name="Fulton R."/>
            <person name="Matthews L."/>
            <person name="Whitehead S."/>
            <person name="Chow W."/>
            <person name="Torrance J."/>
            <person name="Dunn M."/>
            <person name="Harden G."/>
            <person name="Threadgold G."/>
            <person name="Wood J."/>
            <person name="Collins J."/>
            <person name="Heath P."/>
            <person name="Griffiths G."/>
            <person name="Pelan S."/>
            <person name="Grafham D."/>
            <person name="Eichler E.E."/>
            <person name="Weinstock G."/>
            <person name="Mardis E.R."/>
            <person name="Wilson R.K."/>
            <person name="Howe K."/>
            <person name="Flicek P."/>
            <person name="Hubbard T."/>
        </authorList>
    </citation>
    <scope>NUCLEOTIDE SEQUENCE [LARGE SCALE GENOMIC DNA]</scope>
    <source>
        <strain evidence="3 5">C57BL/6J</strain>
    </source>
</reference>
<sequence>MSDEASETGQRYNGQPILKRQKPILPYICSTLDFQEERDFLAKSIFPRLNDICSSRGTYFKAVDLRWSAVKAHKSFTSNQFRQYSCLQSQHLKLSLDYVNRCFPFFIGLLGQTYGDFLPDYTPFLLSQVKDFESLSKGEQNLYIAAKNGYPWVLKTPNCSLTEFEIIQAVFRKKSQFQFFYFRTSNSLLRTFNEEEEEEEEKLSSAYLLNEQGKMKVGKLKAKIIGKGLPVRFYRDLEELGDMVWKDWSAVVEKLYPFTTIMGNIDYKHSFENLYHEEFVENCKQVFVTSKESNRTFEILERFAIKDLDLDLDTDSTIAGSGLDSILRINSLPTCKSILLLSGERGCGKSTLIANWVSNFQSKHPGVLMIPYFVGSTCESCDIMSVIHYFVMELQHRANGPRLEMDFLNEDSNVLVFSLLVEVFIAAISLKPCILVLDGIEELIGIYGISGQKAKDFSWLPRSLPPHCKFILSSVSSSLSCKSLCARPDVKIVELNSIGDEDTKFNIFRQHLSPADQERFGQSKPILRKKPNLSPLKLAIIASELQECKIYRNEFQCLREYLEVASVQELWELILKRWVEDYSWTLKPKDTTLDTVIPGPSGWVVDVLCLLCISHCGLAEDELLQLLDTMGYRDHHKVTAVHWAAFRQATKTWIQEKPNGLLYFQHQSLRSAVEHKLLGVSTPVRESNPNVAQNSVNHKKAHFHQVLMRFFQRQTIFWRVYQELPWHMKMSGYWEGLCNFITNPSITDFISKIQNPSLWTRLHLVHYWDVLLEAGNDVSEAFLLSVAKIEGEQFQKLKKRTTLSVLECSLSEITAADKGRIILFIGSFLKLMGKINEAEKLFLSAEDLLLQSPSMTEMLLRAQNAIGELYLEIGMTPKGLTYFQKAWSNLLRFTLSDLKISQELMKQKVKVMNNLAKSAPGEFLKENHVLEYATEISKYVTGNPRDHATMKYTEGVLMLASGNAALAKLKFQECLTIRRWLFGNKNILVGEIMEFLADLLFFLLGENEKSQKKQAIEYYKQVIKIKEKADTVATCKLVRKHLSISLSDTLCKLAGQLLSGDFCHHATMEAVSYLYRSLDLRAAHLGPTHASIEGILHLLREIQRSRGRRSWPQSMNHLFPNGSRNGFSLWENVPKLNFHSAQSSDTVNTAMCMNIRRFQRVKSTQPSLVSDKPKYVPGKGKKTLAPILCKSAEEKFQRQASDSQIWNSPRRQPARKKAACPLKTVSLIDKNGLVRLSRQSVSSAELDSRKGLITSICRQPLQLPHNVDNPWKSISELVSEKWLFHTPQYCFTPQKPGFPRRSQIESKLLKTSDDPNKE</sequence>
<dbReference type="UCSC" id="uc007gqk.1">
    <property type="organism name" value="mouse"/>
</dbReference>
<keyword evidence="5" id="KW-1185">Reference proteome</keyword>
<dbReference type="RefSeq" id="XP_006513060.1">
    <property type="nucleotide sequence ID" value="XM_006512997.4"/>
</dbReference>
<evidence type="ECO:0000313" key="3">
    <source>
        <dbReference type="Ensembl" id="ENSMUSP00000075059.7"/>
    </source>
</evidence>
<dbReference type="Ensembl" id="ENSMUST00000075632.14">
    <property type="protein sequence ID" value="ENSMUSP00000075059.7"/>
    <property type="gene ID" value="ENSMUSG00000044937.16"/>
</dbReference>
<protein>
    <submittedName>
        <fullName evidence="3">Tetratricopeptide repeat domain 41</fullName>
    </submittedName>
</protein>
<dbReference type="CTD" id="103220"/>
<dbReference type="AGR" id="MGI:2387653"/>